<dbReference type="NCBIfam" id="TIGR01563">
    <property type="entry name" value="gp16_SPP1"/>
    <property type="match status" value="1"/>
</dbReference>
<name>A0A1G6CFD0_9HYPH</name>
<dbReference type="STRING" id="665467.SAMN02982931_02420"/>
<dbReference type="InterPro" id="IPR008767">
    <property type="entry name" value="Phage_SPP1_head-tail_adaptor"/>
</dbReference>
<sequence length="111" mass="11934">MSARDFGPGRLCHRVVIESAAGAPDGAGGEAVTWDTYATVWARIAPVSSGERIVAGHLSGVVTHTVTMRYRDDIAGGMRILYRGRILRLLAVGDPDETRRFIVAKAEEQGP</sequence>
<gene>
    <name evidence="1" type="ORF">SAMN02982931_02420</name>
</gene>
<dbReference type="RefSeq" id="WP_090876667.1">
    <property type="nucleotide sequence ID" value="NZ_FMXQ01000004.1"/>
</dbReference>
<accession>A0A1G6CFD0</accession>
<evidence type="ECO:0000313" key="2">
    <source>
        <dbReference type="Proteomes" id="UP000199071"/>
    </source>
</evidence>
<dbReference type="EMBL" id="FMXQ01000004">
    <property type="protein sequence ID" value="SDB31567.1"/>
    <property type="molecule type" value="Genomic_DNA"/>
</dbReference>
<reference evidence="1" key="1">
    <citation type="submission" date="2016-10" db="EMBL/GenBank/DDBJ databases">
        <authorList>
            <person name="de Groot N.N."/>
        </authorList>
    </citation>
    <scope>NUCLEOTIDE SEQUENCE [LARGE SCALE GENOMIC DNA]</scope>
    <source>
        <strain evidence="1">ATCC 35022</strain>
    </source>
</reference>
<proteinExistence type="predicted"/>
<dbReference type="Gene3D" id="2.40.10.270">
    <property type="entry name" value="Bacteriophage SPP1 head-tail adaptor protein"/>
    <property type="match status" value="1"/>
</dbReference>
<protein>
    <submittedName>
        <fullName evidence="1">Phage head-tail adaptor, putative, SPP1 family</fullName>
    </submittedName>
</protein>
<dbReference type="Pfam" id="PF05521">
    <property type="entry name" value="Phage_HCP"/>
    <property type="match status" value="1"/>
</dbReference>
<evidence type="ECO:0000313" key="1">
    <source>
        <dbReference type="EMBL" id="SDB31567.1"/>
    </source>
</evidence>
<dbReference type="OrthoDB" id="7570189at2"/>
<dbReference type="AlphaFoldDB" id="A0A1G6CFD0"/>
<dbReference type="Proteomes" id="UP000199071">
    <property type="component" value="Unassembled WGS sequence"/>
</dbReference>
<organism evidence="1 2">
    <name type="scientific">Bauldia litoralis</name>
    <dbReference type="NCBI Taxonomy" id="665467"/>
    <lineage>
        <taxon>Bacteria</taxon>
        <taxon>Pseudomonadati</taxon>
        <taxon>Pseudomonadota</taxon>
        <taxon>Alphaproteobacteria</taxon>
        <taxon>Hyphomicrobiales</taxon>
        <taxon>Kaistiaceae</taxon>
        <taxon>Bauldia</taxon>
    </lineage>
</organism>
<dbReference type="InterPro" id="IPR038666">
    <property type="entry name" value="SSP1_head-tail_sf"/>
</dbReference>
<keyword evidence="2" id="KW-1185">Reference proteome</keyword>